<dbReference type="InterPro" id="IPR003718">
    <property type="entry name" value="OsmC/Ohr_fam"/>
</dbReference>
<sequence>MPTITTEYLGDLRTRAMHVQSATQLLTDAPTDNQGKGEAFSPTDLVAGALGSCMMTIMGIVARRDAIDLIGSSMEITKIMTSEAPRRIHRIELLMTMRTAQPIAESDKQKLERAAYTCPVALSLHPDIEQAVVFSWEVA</sequence>
<dbReference type="EMBL" id="SMJU01000018">
    <property type="protein sequence ID" value="TDB60039.1"/>
    <property type="molecule type" value="Genomic_DNA"/>
</dbReference>
<proteinExistence type="predicted"/>
<keyword evidence="2" id="KW-1185">Reference proteome</keyword>
<protein>
    <submittedName>
        <fullName evidence="1">OsmC family peroxiredoxin</fullName>
    </submittedName>
</protein>
<dbReference type="PANTHER" id="PTHR39624">
    <property type="entry name" value="PROTEIN INVOLVED IN RIMO-MEDIATED BETA-METHYLTHIOLATION OF RIBOSOMAL PROTEIN S12 YCAO"/>
    <property type="match status" value="1"/>
</dbReference>
<dbReference type="Proteomes" id="UP000295706">
    <property type="component" value="Unassembled WGS sequence"/>
</dbReference>
<organism evidence="1 2">
    <name type="scientific">Arundinibacter roseus</name>
    <dbReference type="NCBI Taxonomy" id="2070510"/>
    <lineage>
        <taxon>Bacteria</taxon>
        <taxon>Pseudomonadati</taxon>
        <taxon>Bacteroidota</taxon>
        <taxon>Cytophagia</taxon>
        <taxon>Cytophagales</taxon>
        <taxon>Spirosomataceae</taxon>
        <taxon>Arundinibacter</taxon>
    </lineage>
</organism>
<dbReference type="InterPro" id="IPR036102">
    <property type="entry name" value="OsmC/Ohrsf"/>
</dbReference>
<reference evidence="1 2" key="1">
    <citation type="submission" date="2019-02" db="EMBL/GenBank/DDBJ databases">
        <title>Arundinibacter roseus gen. nov., sp. nov., a new member of the family Cytophagaceae.</title>
        <authorList>
            <person name="Szuroczki S."/>
            <person name="Khayer B."/>
            <person name="Sproer C."/>
            <person name="Toumi M."/>
            <person name="Szabo A."/>
            <person name="Felfoldi T."/>
            <person name="Schumann P."/>
            <person name="Toth E."/>
        </authorList>
    </citation>
    <scope>NUCLEOTIDE SEQUENCE [LARGE SCALE GENOMIC DNA]</scope>
    <source>
        <strain evidence="1 2">DMA-k-7a</strain>
    </source>
</reference>
<evidence type="ECO:0000313" key="1">
    <source>
        <dbReference type="EMBL" id="TDB60039.1"/>
    </source>
</evidence>
<accession>A0A4R4K210</accession>
<evidence type="ECO:0000313" key="2">
    <source>
        <dbReference type="Proteomes" id="UP000295706"/>
    </source>
</evidence>
<dbReference type="InterPro" id="IPR015946">
    <property type="entry name" value="KH_dom-like_a/b"/>
</dbReference>
<dbReference type="PANTHER" id="PTHR39624:SF2">
    <property type="entry name" value="OSMC-LIKE PROTEIN"/>
    <property type="match status" value="1"/>
</dbReference>
<dbReference type="SUPFAM" id="SSF82784">
    <property type="entry name" value="OsmC-like"/>
    <property type="match status" value="1"/>
</dbReference>
<comment type="caution">
    <text evidence="1">The sequence shown here is derived from an EMBL/GenBank/DDBJ whole genome shotgun (WGS) entry which is preliminary data.</text>
</comment>
<dbReference type="Gene3D" id="3.30.300.20">
    <property type="match status" value="1"/>
</dbReference>
<dbReference type="AlphaFoldDB" id="A0A4R4K210"/>
<name>A0A4R4K210_9BACT</name>
<dbReference type="Pfam" id="PF02566">
    <property type="entry name" value="OsmC"/>
    <property type="match status" value="1"/>
</dbReference>
<gene>
    <name evidence="1" type="ORF">EZE20_21440</name>
</gene>
<dbReference type="OrthoDB" id="290036at2"/>
<dbReference type="RefSeq" id="WP_132121608.1">
    <property type="nucleotide sequence ID" value="NZ_SMJU01000018.1"/>
</dbReference>